<evidence type="ECO:0000256" key="3">
    <source>
        <dbReference type="ARBA" id="ARBA00022723"/>
    </source>
</evidence>
<keyword evidence="3" id="KW-0479">Metal-binding</keyword>
<accession>A0A5B7I3K4</accession>
<comment type="caution">
    <text evidence="14">The sequence shown here is derived from an EMBL/GenBank/DDBJ whole genome shotgun (WGS) entry which is preliminary data.</text>
</comment>
<protein>
    <submittedName>
        <fullName evidence="14">Zinc finger protein 180</fullName>
    </submittedName>
</protein>
<dbReference type="AlphaFoldDB" id="A0A5B7I3K4"/>
<evidence type="ECO:0000256" key="8">
    <source>
        <dbReference type="ARBA" id="ARBA00023125"/>
    </source>
</evidence>
<feature type="domain" description="C2H2-type" evidence="13">
    <location>
        <begin position="237"/>
        <end position="264"/>
    </location>
</feature>
<evidence type="ECO:0000256" key="7">
    <source>
        <dbReference type="ARBA" id="ARBA00023015"/>
    </source>
</evidence>
<dbReference type="GO" id="GO:0008270">
    <property type="term" value="F:zinc ion binding"/>
    <property type="evidence" value="ECO:0007669"/>
    <property type="project" value="UniProtKB-KW"/>
</dbReference>
<dbReference type="Proteomes" id="UP000324222">
    <property type="component" value="Unassembled WGS sequence"/>
</dbReference>
<keyword evidence="6" id="KW-0862">Zinc</keyword>
<gene>
    <name evidence="14" type="primary">ZNF180_0</name>
    <name evidence="14" type="ORF">E2C01_070942</name>
</gene>
<dbReference type="InterPro" id="IPR056436">
    <property type="entry name" value="Znf-C2H2_ZIC1-5/GLI1-3-like"/>
</dbReference>
<dbReference type="FunFam" id="3.30.160.60:FF:002343">
    <property type="entry name" value="Zinc finger protein 33A"/>
    <property type="match status" value="1"/>
</dbReference>
<keyword evidence="9" id="KW-0804">Transcription</keyword>
<keyword evidence="5 11" id="KW-0863">Zinc-finger</keyword>
<evidence type="ECO:0000256" key="11">
    <source>
        <dbReference type="PROSITE-ProRule" id="PRU00042"/>
    </source>
</evidence>
<reference evidence="14 15" key="1">
    <citation type="submission" date="2019-05" db="EMBL/GenBank/DDBJ databases">
        <title>Another draft genome of Portunus trituberculatus and its Hox gene families provides insights of decapod evolution.</title>
        <authorList>
            <person name="Jeong J.-H."/>
            <person name="Song I."/>
            <person name="Kim S."/>
            <person name="Choi T."/>
            <person name="Kim D."/>
            <person name="Ryu S."/>
            <person name="Kim W."/>
        </authorList>
    </citation>
    <scope>NUCLEOTIDE SEQUENCE [LARGE SCALE GENOMIC DNA]</scope>
    <source>
        <tissue evidence="14">Muscle</tissue>
    </source>
</reference>
<organism evidence="14 15">
    <name type="scientific">Portunus trituberculatus</name>
    <name type="common">Swimming crab</name>
    <name type="synonym">Neptunus trituberculatus</name>
    <dbReference type="NCBI Taxonomy" id="210409"/>
    <lineage>
        <taxon>Eukaryota</taxon>
        <taxon>Metazoa</taxon>
        <taxon>Ecdysozoa</taxon>
        <taxon>Arthropoda</taxon>
        <taxon>Crustacea</taxon>
        <taxon>Multicrustacea</taxon>
        <taxon>Malacostraca</taxon>
        <taxon>Eumalacostraca</taxon>
        <taxon>Eucarida</taxon>
        <taxon>Decapoda</taxon>
        <taxon>Pleocyemata</taxon>
        <taxon>Brachyura</taxon>
        <taxon>Eubrachyura</taxon>
        <taxon>Portunoidea</taxon>
        <taxon>Portunidae</taxon>
        <taxon>Portuninae</taxon>
        <taxon>Portunus</taxon>
    </lineage>
</organism>
<feature type="compositionally biased region" description="Pro residues" evidence="12">
    <location>
        <begin position="15"/>
        <end position="39"/>
    </location>
</feature>
<dbReference type="GO" id="GO:0000978">
    <property type="term" value="F:RNA polymerase II cis-regulatory region sequence-specific DNA binding"/>
    <property type="evidence" value="ECO:0007669"/>
    <property type="project" value="TreeGrafter"/>
</dbReference>
<evidence type="ECO:0000256" key="10">
    <source>
        <dbReference type="ARBA" id="ARBA00023242"/>
    </source>
</evidence>
<evidence type="ECO:0000313" key="14">
    <source>
        <dbReference type="EMBL" id="MPC76526.1"/>
    </source>
</evidence>
<evidence type="ECO:0000313" key="15">
    <source>
        <dbReference type="Proteomes" id="UP000324222"/>
    </source>
</evidence>
<dbReference type="EMBL" id="VSRR010043573">
    <property type="protein sequence ID" value="MPC76526.1"/>
    <property type="molecule type" value="Genomic_DNA"/>
</dbReference>
<dbReference type="PROSITE" id="PS50157">
    <property type="entry name" value="ZINC_FINGER_C2H2_2"/>
    <property type="match status" value="5"/>
</dbReference>
<evidence type="ECO:0000256" key="4">
    <source>
        <dbReference type="ARBA" id="ARBA00022737"/>
    </source>
</evidence>
<dbReference type="Gene3D" id="3.30.160.60">
    <property type="entry name" value="Classic Zinc Finger"/>
    <property type="match status" value="6"/>
</dbReference>
<feature type="domain" description="C2H2-type" evidence="13">
    <location>
        <begin position="77"/>
        <end position="99"/>
    </location>
</feature>
<dbReference type="PANTHER" id="PTHR23235">
    <property type="entry name" value="KRUEPPEL-LIKE TRANSCRIPTION FACTOR"/>
    <property type="match status" value="1"/>
</dbReference>
<keyword evidence="4" id="KW-0677">Repeat</keyword>
<dbReference type="Pfam" id="PF23561">
    <property type="entry name" value="zf-C2H2_15"/>
    <property type="match status" value="1"/>
</dbReference>
<dbReference type="GO" id="GO:0005694">
    <property type="term" value="C:chromosome"/>
    <property type="evidence" value="ECO:0007669"/>
    <property type="project" value="UniProtKB-ARBA"/>
</dbReference>
<evidence type="ECO:0000256" key="2">
    <source>
        <dbReference type="ARBA" id="ARBA00006991"/>
    </source>
</evidence>
<evidence type="ECO:0000256" key="5">
    <source>
        <dbReference type="ARBA" id="ARBA00022771"/>
    </source>
</evidence>
<dbReference type="InterPro" id="IPR036236">
    <property type="entry name" value="Znf_C2H2_sf"/>
</dbReference>
<dbReference type="PROSITE" id="PS00028">
    <property type="entry name" value="ZINC_FINGER_C2H2_1"/>
    <property type="match status" value="5"/>
</dbReference>
<evidence type="ECO:0000259" key="13">
    <source>
        <dbReference type="PROSITE" id="PS50157"/>
    </source>
</evidence>
<dbReference type="InterPro" id="IPR013087">
    <property type="entry name" value="Znf_C2H2_type"/>
</dbReference>
<comment type="similarity">
    <text evidence="2">Belongs to the krueppel C2H2-type zinc-finger protein family.</text>
</comment>
<dbReference type="PANTHER" id="PTHR23235:SF120">
    <property type="entry name" value="KRUPPEL-LIKE FACTOR 15"/>
    <property type="match status" value="1"/>
</dbReference>
<keyword evidence="7" id="KW-0805">Transcription regulation</keyword>
<dbReference type="Pfam" id="PF00096">
    <property type="entry name" value="zf-C2H2"/>
    <property type="match status" value="3"/>
</dbReference>
<dbReference type="Pfam" id="PF13894">
    <property type="entry name" value="zf-C2H2_4"/>
    <property type="match status" value="1"/>
</dbReference>
<evidence type="ECO:0000256" key="1">
    <source>
        <dbReference type="ARBA" id="ARBA00004123"/>
    </source>
</evidence>
<proteinExistence type="inferred from homology"/>
<keyword evidence="10" id="KW-0539">Nucleus</keyword>
<keyword evidence="15" id="KW-1185">Reference proteome</keyword>
<evidence type="ECO:0000256" key="9">
    <source>
        <dbReference type="ARBA" id="ARBA00023163"/>
    </source>
</evidence>
<feature type="region of interest" description="Disordered" evidence="12">
    <location>
        <begin position="1"/>
        <end position="47"/>
    </location>
</feature>
<feature type="domain" description="C2H2-type" evidence="13">
    <location>
        <begin position="49"/>
        <end position="76"/>
    </location>
</feature>
<dbReference type="GO" id="GO:0000981">
    <property type="term" value="F:DNA-binding transcription factor activity, RNA polymerase II-specific"/>
    <property type="evidence" value="ECO:0007669"/>
    <property type="project" value="TreeGrafter"/>
</dbReference>
<feature type="domain" description="C2H2-type" evidence="13">
    <location>
        <begin position="265"/>
        <end position="289"/>
    </location>
</feature>
<dbReference type="SUPFAM" id="SSF57667">
    <property type="entry name" value="beta-beta-alpha zinc fingers"/>
    <property type="match status" value="3"/>
</dbReference>
<keyword evidence="8" id="KW-0238">DNA-binding</keyword>
<evidence type="ECO:0000256" key="6">
    <source>
        <dbReference type="ARBA" id="ARBA00022833"/>
    </source>
</evidence>
<feature type="region of interest" description="Disordered" evidence="12">
    <location>
        <begin position="202"/>
        <end position="231"/>
    </location>
</feature>
<feature type="domain" description="C2H2-type" evidence="13">
    <location>
        <begin position="157"/>
        <end position="184"/>
    </location>
</feature>
<dbReference type="GO" id="GO:0045893">
    <property type="term" value="P:positive regulation of DNA-templated transcription"/>
    <property type="evidence" value="ECO:0007669"/>
    <property type="project" value="UniProtKB-ARBA"/>
</dbReference>
<dbReference type="SMART" id="SM00355">
    <property type="entry name" value="ZnF_C2H2"/>
    <property type="match status" value="6"/>
</dbReference>
<sequence>MAAPLATPGTVLPPVVHPAPTTPPVPPTTPAAAPQPPQPSTTQREGRKHICEVCGKDFSRSDKLTLHRRTHTGEKPYTCSHCGRKFARSDHLKIHTLKHRLTPESRRDLLANAKKSATATSQSVAKPTPQTVCVDVATQVDSGGTEEEEEEDSGLRQECGVCRKVFGSIYKLSRHLRTHTGEKPFFCFCGEKFSRSDVLRTHQRNKHTPNTHPSPEVTDGSPQPTKPKKTTKNETVFTCQYCGKDFKAGYKLTVHLRYHTGEKPFICDFCGKGFARRDHMKKHRKIHTK</sequence>
<evidence type="ECO:0000256" key="12">
    <source>
        <dbReference type="SAM" id="MobiDB-lite"/>
    </source>
</evidence>
<name>A0A5B7I3K4_PORTR</name>
<dbReference type="FunFam" id="3.30.160.60:FF:000759">
    <property type="entry name" value="zinc finger protein 16"/>
    <property type="match status" value="1"/>
</dbReference>
<dbReference type="FunFam" id="3.30.160.60:FF:001370">
    <property type="entry name" value="Zinc finger protein"/>
    <property type="match status" value="1"/>
</dbReference>
<dbReference type="GO" id="GO:0005634">
    <property type="term" value="C:nucleus"/>
    <property type="evidence" value="ECO:0007669"/>
    <property type="project" value="UniProtKB-SubCell"/>
</dbReference>
<comment type="subcellular location">
    <subcellularLocation>
        <location evidence="1">Nucleus</location>
    </subcellularLocation>
</comment>
<dbReference type="FunFam" id="3.30.160.60:FF:001732">
    <property type="entry name" value="Zgc:162936"/>
    <property type="match status" value="1"/>
</dbReference>
<dbReference type="OrthoDB" id="6077919at2759"/>